<dbReference type="RefSeq" id="WP_216942163.1">
    <property type="nucleotide sequence ID" value="NZ_CP077062.1"/>
</dbReference>
<name>A0A975Y291_9ACTN</name>
<sequence>MGNGEAPASVQSVDRALTILGILARLGEAGVTEIAVELGVHKSTAFRLVATLESHGMVEQNEERGKYRLGVGVLRLAGATTARLDVVQEARPICRKLAADSGETVNIAVLSDRSALYLDQVAGQSALQSHNWVGQHIPLHATSNGKVLLCGLSSDEIDNRLPRLPSYTAETVTTKAKLRRELAEVREQGYAVAVDELEVGLTAIAAPIRNAHGDVIASLSVSGPTFRLGEARVKELVPVVQDAADEVSRRLGFGTS</sequence>
<dbReference type="FunFam" id="1.10.10.10:FF:000056">
    <property type="entry name" value="IclR family transcriptional regulator"/>
    <property type="match status" value="1"/>
</dbReference>
<dbReference type="PROSITE" id="PS51078">
    <property type="entry name" value="ICLR_ED"/>
    <property type="match status" value="1"/>
</dbReference>
<feature type="domain" description="HTH iclR-type" evidence="7">
    <location>
        <begin position="10"/>
        <end position="71"/>
    </location>
</feature>
<keyword evidence="1" id="KW-0319">Glycerol metabolism</keyword>
<dbReference type="InterPro" id="IPR014757">
    <property type="entry name" value="Tscrpt_reg_IclR_C"/>
</dbReference>
<evidence type="ECO:0000313" key="10">
    <source>
        <dbReference type="Proteomes" id="UP000683575"/>
    </source>
</evidence>
<dbReference type="PANTHER" id="PTHR30136:SF24">
    <property type="entry name" value="HTH-TYPE TRANSCRIPTIONAL REPRESSOR ALLR"/>
    <property type="match status" value="1"/>
</dbReference>
<dbReference type="GO" id="GO:0003677">
    <property type="term" value="F:DNA binding"/>
    <property type="evidence" value="ECO:0007669"/>
    <property type="project" value="UniProtKB-KW"/>
</dbReference>
<dbReference type="PANTHER" id="PTHR30136">
    <property type="entry name" value="HELIX-TURN-HELIX TRANSCRIPTIONAL REGULATOR, ICLR FAMILY"/>
    <property type="match status" value="1"/>
</dbReference>
<dbReference type="AlphaFoldDB" id="A0A975Y291"/>
<dbReference type="InterPro" id="IPR005471">
    <property type="entry name" value="Tscrpt_reg_IclR_N"/>
</dbReference>
<keyword evidence="3" id="KW-0238">DNA-binding</keyword>
<dbReference type="GO" id="GO:0045892">
    <property type="term" value="P:negative regulation of DNA-templated transcription"/>
    <property type="evidence" value="ECO:0007669"/>
    <property type="project" value="TreeGrafter"/>
</dbReference>
<protein>
    <recommendedName>
        <fullName evidence="6">Glycerol operon regulatory protein</fullName>
    </recommendedName>
</protein>
<evidence type="ECO:0000256" key="3">
    <source>
        <dbReference type="ARBA" id="ARBA00023125"/>
    </source>
</evidence>
<dbReference type="Pfam" id="PF09339">
    <property type="entry name" value="HTH_IclR"/>
    <property type="match status" value="1"/>
</dbReference>
<dbReference type="Proteomes" id="UP000683575">
    <property type="component" value="Chromosome"/>
</dbReference>
<evidence type="ECO:0000256" key="6">
    <source>
        <dbReference type="ARBA" id="ARBA00070406"/>
    </source>
</evidence>
<dbReference type="Pfam" id="PF01614">
    <property type="entry name" value="IclR_C"/>
    <property type="match status" value="1"/>
</dbReference>
<evidence type="ECO:0000256" key="1">
    <source>
        <dbReference type="ARBA" id="ARBA00022798"/>
    </source>
</evidence>
<evidence type="ECO:0000256" key="2">
    <source>
        <dbReference type="ARBA" id="ARBA00023015"/>
    </source>
</evidence>
<gene>
    <name evidence="9" type="ORF">KRR39_11640</name>
</gene>
<dbReference type="SMART" id="SM00346">
    <property type="entry name" value="HTH_ICLR"/>
    <property type="match status" value="1"/>
</dbReference>
<keyword evidence="4" id="KW-0804">Transcription</keyword>
<comment type="function">
    <text evidence="5">May be an activator protein for the gylABX operon.</text>
</comment>
<dbReference type="GO" id="GO:0006071">
    <property type="term" value="P:glycerol metabolic process"/>
    <property type="evidence" value="ECO:0007669"/>
    <property type="project" value="UniProtKB-KW"/>
</dbReference>
<dbReference type="KEGG" id="nps:KRR39_11640"/>
<dbReference type="EMBL" id="CP077062">
    <property type="protein sequence ID" value="QWZ10310.1"/>
    <property type="molecule type" value="Genomic_DNA"/>
</dbReference>
<reference evidence="9" key="1">
    <citation type="submission" date="2021-06" db="EMBL/GenBank/DDBJ databases">
        <title>Complete genome sequence of Nocardioides sp. G188.</title>
        <authorList>
            <person name="Im W.-T."/>
        </authorList>
    </citation>
    <scope>NUCLEOTIDE SEQUENCE</scope>
    <source>
        <strain evidence="9">G188</strain>
    </source>
</reference>
<keyword evidence="10" id="KW-1185">Reference proteome</keyword>
<evidence type="ECO:0000256" key="5">
    <source>
        <dbReference type="ARBA" id="ARBA00058938"/>
    </source>
</evidence>
<dbReference type="PROSITE" id="PS51077">
    <property type="entry name" value="HTH_ICLR"/>
    <property type="match status" value="1"/>
</dbReference>
<keyword evidence="2" id="KW-0805">Transcription regulation</keyword>
<evidence type="ECO:0000259" key="8">
    <source>
        <dbReference type="PROSITE" id="PS51078"/>
    </source>
</evidence>
<dbReference type="GO" id="GO:0003700">
    <property type="term" value="F:DNA-binding transcription factor activity"/>
    <property type="evidence" value="ECO:0007669"/>
    <property type="project" value="TreeGrafter"/>
</dbReference>
<evidence type="ECO:0000313" key="9">
    <source>
        <dbReference type="EMBL" id="QWZ10310.1"/>
    </source>
</evidence>
<feature type="domain" description="IclR-ED" evidence="8">
    <location>
        <begin position="72"/>
        <end position="253"/>
    </location>
</feature>
<evidence type="ECO:0000256" key="4">
    <source>
        <dbReference type="ARBA" id="ARBA00023163"/>
    </source>
</evidence>
<evidence type="ECO:0000259" key="7">
    <source>
        <dbReference type="PROSITE" id="PS51077"/>
    </source>
</evidence>
<accession>A0A975Y291</accession>
<organism evidence="9 10">
    <name type="scientific">Nocardioides panacis</name>
    <dbReference type="NCBI Taxonomy" id="2849501"/>
    <lineage>
        <taxon>Bacteria</taxon>
        <taxon>Bacillati</taxon>
        <taxon>Actinomycetota</taxon>
        <taxon>Actinomycetes</taxon>
        <taxon>Propionibacteriales</taxon>
        <taxon>Nocardioidaceae</taxon>
        <taxon>Nocardioides</taxon>
    </lineage>
</organism>
<dbReference type="InterPro" id="IPR050707">
    <property type="entry name" value="HTH_MetabolicPath_Reg"/>
</dbReference>
<proteinExistence type="predicted"/>